<organism evidence="2 3">
    <name type="scientific">Terriglobus roseus</name>
    <dbReference type="NCBI Taxonomy" id="392734"/>
    <lineage>
        <taxon>Bacteria</taxon>
        <taxon>Pseudomonadati</taxon>
        <taxon>Acidobacteriota</taxon>
        <taxon>Terriglobia</taxon>
        <taxon>Terriglobales</taxon>
        <taxon>Acidobacteriaceae</taxon>
        <taxon>Terriglobus</taxon>
    </lineage>
</organism>
<dbReference type="EMBL" id="LT629690">
    <property type="protein sequence ID" value="SDF18690.1"/>
    <property type="molecule type" value="Genomic_DNA"/>
</dbReference>
<reference evidence="2 3" key="1">
    <citation type="submission" date="2016-10" db="EMBL/GenBank/DDBJ databases">
        <authorList>
            <person name="de Groot N.N."/>
        </authorList>
    </citation>
    <scope>NUCLEOTIDE SEQUENCE [LARGE SCALE GENOMIC DNA]</scope>
    <source>
        <strain evidence="2 3">GAS232</strain>
    </source>
</reference>
<feature type="transmembrane region" description="Helical" evidence="1">
    <location>
        <begin position="103"/>
        <end position="123"/>
    </location>
</feature>
<name>A0A1G7J198_9BACT</name>
<accession>A0A1G7J198</accession>
<evidence type="ECO:0000313" key="2">
    <source>
        <dbReference type="EMBL" id="SDF18690.1"/>
    </source>
</evidence>
<keyword evidence="1" id="KW-0472">Membrane</keyword>
<sequence length="158" mass="17371">MLLQENLIPACASSDIIRIVEHLLNLLWFTVVSVLFACTVLCNRRGMLRCSLPVALGVVGLLAIVLFPAVSMTDDLQRAKMAAETSWQQADGDIFPGLRPGGAAVAVALLPFLLLAMLFGAVMRRMESLFRRRQDWPIYELVAIRPQSPRPPPSVCIA</sequence>
<proteinExistence type="predicted"/>
<protein>
    <submittedName>
        <fullName evidence="2">Uncharacterized protein</fullName>
    </submittedName>
</protein>
<evidence type="ECO:0000313" key="3">
    <source>
        <dbReference type="Proteomes" id="UP000182427"/>
    </source>
</evidence>
<evidence type="ECO:0000256" key="1">
    <source>
        <dbReference type="SAM" id="Phobius"/>
    </source>
</evidence>
<dbReference type="Proteomes" id="UP000182427">
    <property type="component" value="Chromosome I"/>
</dbReference>
<keyword evidence="1" id="KW-1133">Transmembrane helix</keyword>
<feature type="transmembrane region" description="Helical" evidence="1">
    <location>
        <begin position="54"/>
        <end position="71"/>
    </location>
</feature>
<gene>
    <name evidence="2" type="ORF">SAMN05444167_1654</name>
</gene>
<dbReference type="AlphaFoldDB" id="A0A1G7J198"/>
<keyword evidence="3" id="KW-1185">Reference proteome</keyword>
<keyword evidence="1" id="KW-0812">Transmembrane</keyword>
<feature type="transmembrane region" description="Helical" evidence="1">
    <location>
        <begin position="23"/>
        <end position="42"/>
    </location>
</feature>